<name>A0ABR8XNA5_9BACL</name>
<evidence type="ECO:0000313" key="1">
    <source>
        <dbReference type="EMBL" id="MBD8033406.1"/>
    </source>
</evidence>
<dbReference type="RefSeq" id="WP_191703961.1">
    <property type="nucleotide sequence ID" value="NZ_JACSPW010000008.1"/>
</dbReference>
<evidence type="ECO:0008006" key="3">
    <source>
        <dbReference type="Google" id="ProtNLM"/>
    </source>
</evidence>
<protein>
    <recommendedName>
        <fullName evidence="3">Fe3+ hydroxamate ABC transporter substrate-binding protein</fullName>
    </recommendedName>
</protein>
<organism evidence="1 2">
    <name type="scientific">Solibacillus merdavium</name>
    <dbReference type="NCBI Taxonomy" id="2762218"/>
    <lineage>
        <taxon>Bacteria</taxon>
        <taxon>Bacillati</taxon>
        <taxon>Bacillota</taxon>
        <taxon>Bacilli</taxon>
        <taxon>Bacillales</taxon>
        <taxon>Caryophanaceae</taxon>
        <taxon>Solibacillus</taxon>
    </lineage>
</organism>
<keyword evidence="2" id="KW-1185">Reference proteome</keyword>
<accession>A0ABR8XNA5</accession>
<evidence type="ECO:0000313" key="2">
    <source>
        <dbReference type="Proteomes" id="UP000600565"/>
    </source>
</evidence>
<dbReference type="EMBL" id="JACSPW010000008">
    <property type="protein sequence ID" value="MBD8033406.1"/>
    <property type="molecule type" value="Genomic_DNA"/>
</dbReference>
<sequence length="63" mass="7139">MVNKIKDLFTPRLLSCTNCAGKIEEGDRFIAHITMPAEKKMLVSRMDQAIARTANRVICEKCQ</sequence>
<dbReference type="Proteomes" id="UP000600565">
    <property type="component" value="Unassembled WGS sequence"/>
</dbReference>
<comment type="caution">
    <text evidence="1">The sequence shown here is derived from an EMBL/GenBank/DDBJ whole genome shotgun (WGS) entry which is preliminary data.</text>
</comment>
<reference evidence="1 2" key="1">
    <citation type="submission" date="2020-08" db="EMBL/GenBank/DDBJ databases">
        <title>A Genomic Blueprint of the Chicken Gut Microbiome.</title>
        <authorList>
            <person name="Gilroy R."/>
            <person name="Ravi A."/>
            <person name="Getino M."/>
            <person name="Pursley I."/>
            <person name="Horton D.L."/>
            <person name="Alikhan N.-F."/>
            <person name="Baker D."/>
            <person name="Gharbi K."/>
            <person name="Hall N."/>
            <person name="Watson M."/>
            <person name="Adriaenssens E.M."/>
            <person name="Foster-Nyarko E."/>
            <person name="Jarju S."/>
            <person name="Secka A."/>
            <person name="Antonio M."/>
            <person name="Oren A."/>
            <person name="Chaudhuri R."/>
            <person name="La Ragione R.M."/>
            <person name="Hildebrand F."/>
            <person name="Pallen M.J."/>
        </authorList>
    </citation>
    <scope>NUCLEOTIDE SEQUENCE [LARGE SCALE GENOMIC DNA]</scope>
    <source>
        <strain evidence="1 2">Sa1YVA6</strain>
    </source>
</reference>
<gene>
    <name evidence="1" type="ORF">H9632_10020</name>
</gene>
<proteinExistence type="predicted"/>